<feature type="compositionally biased region" description="Acidic residues" evidence="1">
    <location>
        <begin position="581"/>
        <end position="590"/>
    </location>
</feature>
<evidence type="ECO:0000256" key="1">
    <source>
        <dbReference type="SAM" id="MobiDB-lite"/>
    </source>
</evidence>
<proteinExistence type="predicted"/>
<feature type="compositionally biased region" description="Acidic residues" evidence="1">
    <location>
        <begin position="77"/>
        <end position="90"/>
    </location>
</feature>
<feature type="region of interest" description="Disordered" evidence="1">
    <location>
        <begin position="1"/>
        <end position="108"/>
    </location>
</feature>
<feature type="compositionally biased region" description="Low complexity" evidence="1">
    <location>
        <begin position="597"/>
        <end position="616"/>
    </location>
</feature>
<evidence type="ECO:0000313" key="4">
    <source>
        <dbReference type="Proteomes" id="UP001286456"/>
    </source>
</evidence>
<feature type="compositionally biased region" description="Acidic residues" evidence="1">
    <location>
        <begin position="529"/>
        <end position="539"/>
    </location>
</feature>
<sequence>MSDASGDSERASQRDDQESDHSQNPDASDIAESHSESNSDSENESEDDGRGAHPLLDLEALESGDEESGSESASASGDDDDDDDDDDDEPYLGLNSLPASDDAHAHGGPFPQFSRLPIELRHRIWELFCPDLTSKARVYEFVIAEPSARSSGPNQPVIQICAGPLLSRQTAASRTVLTTCRESREFALKKFPDVLQFQEGQGSLRFNKENDLVLLYSTLHDGDYETRLEPASARWEVPGFTDQIRNVCLEITGFLTERTRLLHHQVNLLNVCTNLKAIFCMVEPEDATAKKLQWCALKQVNHYYLDTFEDMEFGDDHARLEFMYCWPDLERNLEFAKAHVPNAKTLMPELYRHLRSVIEHPRPPAIWPFAKFSYEEGIRHFDKLVEMEGVEGGWEFSDESSDENGSGNEANEYESEGIDDSEIEEVAELSDDDDLVVIDDDDHSEQEGSGDSSDDDGGASTFAGFSPIQPEAQTGDPTSDDVPAAHFSSPELDSDSSTAREGNGSDAADSSPPAPRNNLKRSRSRVLESDEEEEDESEDEAPRKRARRAEHRNNLIVMSDDDESEEERKIQANSRARAVITDDEDDEDDDGPGHGVGNAHAGGAKTAESESSGSSSSEEEDESEDEDQDAEDEAARSMSLAERLQMHRHKHPIPEEEETDSEMEEMGSDDYDARNYADFQDDEEGNGVEDEEDESADDRDGLIMDTAEDGDESEDGEDGEE</sequence>
<gene>
    <name evidence="3" type="ORF">B0T19DRAFT_434794</name>
</gene>
<dbReference type="PANTHER" id="PTHR35910:SF6">
    <property type="entry name" value="2EXR DOMAIN-CONTAINING PROTEIN"/>
    <property type="match status" value="1"/>
</dbReference>
<protein>
    <recommendedName>
        <fullName evidence="2">2EXR domain-containing protein</fullName>
    </recommendedName>
</protein>
<feature type="compositionally biased region" description="Acidic residues" evidence="1">
    <location>
        <begin position="679"/>
        <end position="697"/>
    </location>
</feature>
<feature type="region of interest" description="Disordered" evidence="1">
    <location>
        <begin position="394"/>
        <end position="419"/>
    </location>
</feature>
<reference evidence="3" key="2">
    <citation type="submission" date="2023-06" db="EMBL/GenBank/DDBJ databases">
        <authorList>
            <consortium name="Lawrence Berkeley National Laboratory"/>
            <person name="Haridas S."/>
            <person name="Hensen N."/>
            <person name="Bonometti L."/>
            <person name="Westerberg I."/>
            <person name="Brannstrom I.O."/>
            <person name="Guillou S."/>
            <person name="Cros-Aarteil S."/>
            <person name="Calhoun S."/>
            <person name="Kuo A."/>
            <person name="Mondo S."/>
            <person name="Pangilinan J."/>
            <person name="Riley R."/>
            <person name="Labutti K."/>
            <person name="Andreopoulos B."/>
            <person name="Lipzen A."/>
            <person name="Chen C."/>
            <person name="Yanf M."/>
            <person name="Daum C."/>
            <person name="Ng V."/>
            <person name="Clum A."/>
            <person name="Steindorff A."/>
            <person name="Ohm R."/>
            <person name="Martin F."/>
            <person name="Silar P."/>
            <person name="Natvig D."/>
            <person name="Lalanne C."/>
            <person name="Gautier V."/>
            <person name="Ament-Velasquez S.L."/>
            <person name="Kruys A."/>
            <person name="Hutchinson M.I."/>
            <person name="Powell A.J."/>
            <person name="Barry K."/>
            <person name="Miller A.N."/>
            <person name="Grigoriev I.V."/>
            <person name="Debuchy R."/>
            <person name="Gladieux P."/>
            <person name="Thoren M.H."/>
            <person name="Johannesson H."/>
        </authorList>
    </citation>
    <scope>NUCLEOTIDE SEQUENCE</scope>
    <source>
        <strain evidence="3">SMH4131-1</strain>
    </source>
</reference>
<feature type="compositionally biased region" description="Acidic residues" evidence="1">
    <location>
        <begin position="706"/>
        <end position="721"/>
    </location>
</feature>
<dbReference type="EMBL" id="JAUEPO010000007">
    <property type="protein sequence ID" value="KAK3317349.1"/>
    <property type="molecule type" value="Genomic_DNA"/>
</dbReference>
<evidence type="ECO:0000313" key="3">
    <source>
        <dbReference type="EMBL" id="KAK3317349.1"/>
    </source>
</evidence>
<feature type="compositionally biased region" description="Acidic residues" evidence="1">
    <location>
        <begin position="59"/>
        <end position="69"/>
    </location>
</feature>
<reference evidence="3" key="1">
    <citation type="journal article" date="2023" name="Mol. Phylogenet. Evol.">
        <title>Genome-scale phylogeny and comparative genomics of the fungal order Sordariales.</title>
        <authorList>
            <person name="Hensen N."/>
            <person name="Bonometti L."/>
            <person name="Westerberg I."/>
            <person name="Brannstrom I.O."/>
            <person name="Guillou S."/>
            <person name="Cros-Aarteil S."/>
            <person name="Calhoun S."/>
            <person name="Haridas S."/>
            <person name="Kuo A."/>
            <person name="Mondo S."/>
            <person name="Pangilinan J."/>
            <person name="Riley R."/>
            <person name="LaButti K."/>
            <person name="Andreopoulos B."/>
            <person name="Lipzen A."/>
            <person name="Chen C."/>
            <person name="Yan M."/>
            <person name="Daum C."/>
            <person name="Ng V."/>
            <person name="Clum A."/>
            <person name="Steindorff A."/>
            <person name="Ohm R.A."/>
            <person name="Martin F."/>
            <person name="Silar P."/>
            <person name="Natvig D.O."/>
            <person name="Lalanne C."/>
            <person name="Gautier V."/>
            <person name="Ament-Velasquez S.L."/>
            <person name="Kruys A."/>
            <person name="Hutchinson M.I."/>
            <person name="Powell A.J."/>
            <person name="Barry K."/>
            <person name="Miller A.N."/>
            <person name="Grigoriev I.V."/>
            <person name="Debuchy R."/>
            <person name="Gladieux P."/>
            <person name="Hiltunen Thoren M."/>
            <person name="Johannesson H."/>
        </authorList>
    </citation>
    <scope>NUCLEOTIDE SEQUENCE</scope>
    <source>
        <strain evidence="3">SMH4131-1</strain>
    </source>
</reference>
<feature type="compositionally biased region" description="Basic and acidic residues" evidence="1">
    <location>
        <begin position="7"/>
        <end position="23"/>
    </location>
</feature>
<evidence type="ECO:0000259" key="2">
    <source>
        <dbReference type="Pfam" id="PF20150"/>
    </source>
</evidence>
<feature type="compositionally biased region" description="Acidic residues" evidence="1">
    <location>
        <begin position="655"/>
        <end position="670"/>
    </location>
</feature>
<comment type="caution">
    <text evidence="3">The sequence shown here is derived from an EMBL/GenBank/DDBJ whole genome shotgun (WGS) entry which is preliminary data.</text>
</comment>
<feature type="domain" description="2EXR" evidence="2">
    <location>
        <begin position="110"/>
        <end position="212"/>
    </location>
</feature>
<feature type="region of interest" description="Disordered" evidence="1">
    <location>
        <begin position="440"/>
        <end position="721"/>
    </location>
</feature>
<organism evidence="3 4">
    <name type="scientific">Cercophora scortea</name>
    <dbReference type="NCBI Taxonomy" id="314031"/>
    <lineage>
        <taxon>Eukaryota</taxon>
        <taxon>Fungi</taxon>
        <taxon>Dikarya</taxon>
        <taxon>Ascomycota</taxon>
        <taxon>Pezizomycotina</taxon>
        <taxon>Sordariomycetes</taxon>
        <taxon>Sordariomycetidae</taxon>
        <taxon>Sordariales</taxon>
        <taxon>Lasiosphaeriaceae</taxon>
        <taxon>Cercophora</taxon>
    </lineage>
</organism>
<dbReference type="AlphaFoldDB" id="A0AAE0I2F3"/>
<name>A0AAE0I2F3_9PEZI</name>
<keyword evidence="4" id="KW-1185">Reference proteome</keyword>
<feature type="compositionally biased region" description="Acidic residues" evidence="1">
    <location>
        <begin position="617"/>
        <end position="632"/>
    </location>
</feature>
<dbReference type="InterPro" id="IPR045518">
    <property type="entry name" value="2EXR"/>
</dbReference>
<dbReference type="Proteomes" id="UP001286456">
    <property type="component" value="Unassembled WGS sequence"/>
</dbReference>
<dbReference type="Pfam" id="PF20150">
    <property type="entry name" value="2EXR"/>
    <property type="match status" value="1"/>
</dbReference>
<accession>A0AAE0I2F3</accession>
<dbReference type="PANTHER" id="PTHR35910">
    <property type="entry name" value="2EXR DOMAIN-CONTAINING PROTEIN"/>
    <property type="match status" value="1"/>
</dbReference>